<dbReference type="NCBIfam" id="TIGR01240">
    <property type="entry name" value="mevDPdecarb"/>
    <property type="match status" value="1"/>
</dbReference>
<dbReference type="PANTHER" id="PTHR10977">
    <property type="entry name" value="DIPHOSPHOMEVALONATE DECARBOXYLASE"/>
    <property type="match status" value="1"/>
</dbReference>
<evidence type="ECO:0000256" key="16">
    <source>
        <dbReference type="RuleBase" id="RU363086"/>
    </source>
</evidence>
<keyword evidence="7 16" id="KW-0547">Nucleotide-binding</keyword>
<accession>A0AAD9MN30</accession>
<comment type="caution">
    <text evidence="20">The sequence shown here is derived from an EMBL/GenBank/DDBJ whole genome shotgun (WGS) entry which is preliminary data.</text>
</comment>
<keyword evidence="9 16" id="KW-0752">Steroid biosynthesis</keyword>
<comment type="similarity">
    <text evidence="3 16">Belongs to the diphosphomevalonate decarboxylase family.</text>
</comment>
<comment type="pathway">
    <text evidence="2 16">Steroid biosynthesis; cholesterol biosynthesis.</text>
</comment>
<evidence type="ECO:0000256" key="11">
    <source>
        <dbReference type="ARBA" id="ARBA00023098"/>
    </source>
</evidence>
<dbReference type="InterPro" id="IPR053859">
    <property type="entry name" value="MVD-like_N"/>
</dbReference>
<feature type="compositionally biased region" description="Basic and acidic residues" evidence="17">
    <location>
        <begin position="357"/>
        <end position="375"/>
    </location>
</feature>
<dbReference type="SUPFAM" id="SSF54211">
    <property type="entry name" value="Ribosomal protein S5 domain 2-like"/>
    <property type="match status" value="1"/>
</dbReference>
<evidence type="ECO:0000256" key="8">
    <source>
        <dbReference type="ARBA" id="ARBA00022840"/>
    </source>
</evidence>
<keyword evidence="12 16" id="KW-1207">Sterol metabolism</keyword>
<evidence type="ECO:0000256" key="3">
    <source>
        <dbReference type="ARBA" id="ARBA00008831"/>
    </source>
</evidence>
<dbReference type="EMBL" id="JAODUP010001457">
    <property type="protein sequence ID" value="KAK2140167.1"/>
    <property type="molecule type" value="Genomic_DNA"/>
</dbReference>
<evidence type="ECO:0000256" key="1">
    <source>
        <dbReference type="ARBA" id="ARBA00003812"/>
    </source>
</evidence>
<evidence type="ECO:0000313" key="21">
    <source>
        <dbReference type="Proteomes" id="UP001208570"/>
    </source>
</evidence>
<feature type="region of interest" description="Disordered" evidence="17">
    <location>
        <begin position="356"/>
        <end position="375"/>
    </location>
</feature>
<feature type="non-terminal residue" evidence="20">
    <location>
        <position position="375"/>
    </location>
</feature>
<keyword evidence="13 16" id="KW-0753">Steroid metabolism</keyword>
<evidence type="ECO:0000259" key="18">
    <source>
        <dbReference type="Pfam" id="PF18376"/>
    </source>
</evidence>
<proteinExistence type="inferred from homology"/>
<dbReference type="FunFam" id="3.30.70.890:FF:000005">
    <property type="entry name" value="Diphosphomevalonate decarboxylase"/>
    <property type="match status" value="1"/>
</dbReference>
<evidence type="ECO:0000256" key="13">
    <source>
        <dbReference type="ARBA" id="ARBA00023221"/>
    </source>
</evidence>
<dbReference type="Pfam" id="PF22700">
    <property type="entry name" value="MVD-like_N"/>
    <property type="match status" value="1"/>
</dbReference>
<evidence type="ECO:0000256" key="14">
    <source>
        <dbReference type="ARBA" id="ARBA00023239"/>
    </source>
</evidence>
<dbReference type="GO" id="GO:0005829">
    <property type="term" value="C:cytosol"/>
    <property type="evidence" value="ECO:0007669"/>
    <property type="project" value="InterPro"/>
</dbReference>
<dbReference type="Proteomes" id="UP001208570">
    <property type="component" value="Unassembled WGS sequence"/>
</dbReference>
<comment type="function">
    <text evidence="1 16">Catalyzes the ATP dependent decarboxylation of (R)-5-diphosphomevalonate to form isopentenyl diphosphate (IPP). Functions in the mevalonate (MVA) pathway leading to isopentenyl diphosphate (IPP), a key precursor for the biosynthesis of isoprenoids and sterol synthesis.</text>
</comment>
<keyword evidence="16" id="KW-0152">Cholesterol biosynthesis</keyword>
<evidence type="ECO:0000256" key="2">
    <source>
        <dbReference type="ARBA" id="ARBA00004770"/>
    </source>
</evidence>
<dbReference type="GO" id="GO:0004163">
    <property type="term" value="F:diphosphomevalonate decarboxylase activity"/>
    <property type="evidence" value="ECO:0007669"/>
    <property type="project" value="UniProtKB-UniRule"/>
</dbReference>
<evidence type="ECO:0000256" key="15">
    <source>
        <dbReference type="ARBA" id="ARBA00048154"/>
    </source>
</evidence>
<dbReference type="AlphaFoldDB" id="A0AAD9MN30"/>
<dbReference type="PANTHER" id="PTHR10977:SF3">
    <property type="entry name" value="DIPHOSPHOMEVALONATE DECARBOXYLASE"/>
    <property type="match status" value="1"/>
</dbReference>
<keyword evidence="11 16" id="KW-0443">Lipid metabolism</keyword>
<evidence type="ECO:0000256" key="17">
    <source>
        <dbReference type="SAM" id="MobiDB-lite"/>
    </source>
</evidence>
<feature type="domain" description="Mvd1 C-terminal" evidence="18">
    <location>
        <begin position="171"/>
        <end position="356"/>
    </location>
</feature>
<keyword evidence="16" id="KW-0153">Cholesterol metabolism</keyword>
<feature type="domain" description="Diphosphomevalonate decarboxylase-like N-terminal" evidence="19">
    <location>
        <begin position="1"/>
        <end position="157"/>
    </location>
</feature>
<evidence type="ECO:0000313" key="20">
    <source>
        <dbReference type="EMBL" id="KAK2140167.1"/>
    </source>
</evidence>
<evidence type="ECO:0000256" key="4">
    <source>
        <dbReference type="ARBA" id="ARBA00012296"/>
    </source>
</evidence>
<evidence type="ECO:0000256" key="6">
    <source>
        <dbReference type="ARBA" id="ARBA00022516"/>
    </source>
</evidence>
<dbReference type="InterPro" id="IPR036554">
    <property type="entry name" value="GHMP_kinase_C_sf"/>
</dbReference>
<evidence type="ECO:0000256" key="10">
    <source>
        <dbReference type="ARBA" id="ARBA00023011"/>
    </source>
</evidence>
<evidence type="ECO:0000256" key="9">
    <source>
        <dbReference type="ARBA" id="ARBA00022955"/>
    </source>
</evidence>
<dbReference type="PIRSF" id="PIRSF015950">
    <property type="entry name" value="Mev_P_decrbx"/>
    <property type="match status" value="1"/>
</dbReference>
<keyword evidence="8 16" id="KW-0067">ATP-binding</keyword>
<dbReference type="FunFam" id="3.30.230.10:FF:000018">
    <property type="entry name" value="Diphosphomevalonate decarboxylase"/>
    <property type="match status" value="1"/>
</dbReference>
<evidence type="ECO:0000259" key="19">
    <source>
        <dbReference type="Pfam" id="PF22700"/>
    </source>
</evidence>
<dbReference type="Pfam" id="PF18376">
    <property type="entry name" value="MDD_C"/>
    <property type="match status" value="1"/>
</dbReference>
<dbReference type="InterPro" id="IPR005935">
    <property type="entry name" value="Mev_decarb"/>
</dbReference>
<sequence length="375" mass="41562">GKRDEKLILPVNSSLSVTLDQDQLRAKTTVALSSSFSADQMWLNGVEQPMNSERLQNVLKEIRQQRRKQKADNETHSNIYDYHVHICSENNFPTAAGLASSAAGFACLVFSLSQLYGIEGDISRIARQGSGSACRSVCGGFVAWDMGTLTDGSDSMAREIASHTHWPELRVLILVVSGKKKHTGSSEGMQNSVKTSELLPYRAKHIIPKRMEMITTAILDKDFKTFAEETIKESNQMHAVCLDTYPPICYQTDTSHDIMRIIHAINKYYGEMKVCYTFDAGPNACLYLPESNVAMALSVIRHFFPPLDNEDGFLHGIPVEIEKPEENLINSIPAEVSPGAVKYVISTKVGQGPQVLDKSESLLDNEGLPKQDTHK</sequence>
<keyword evidence="6 16" id="KW-0444">Lipid biosynthesis</keyword>
<dbReference type="GO" id="GO:0006695">
    <property type="term" value="P:cholesterol biosynthetic process"/>
    <property type="evidence" value="ECO:0007669"/>
    <property type="project" value="UniProtKB-KW"/>
</dbReference>
<gene>
    <name evidence="20" type="ORF">LSH36_1457g00007</name>
</gene>
<evidence type="ECO:0000256" key="12">
    <source>
        <dbReference type="ARBA" id="ARBA00023166"/>
    </source>
</evidence>
<dbReference type="EC" id="4.1.1.33" evidence="4 16"/>
<dbReference type="InterPro" id="IPR029765">
    <property type="entry name" value="Mev_diP_decarb"/>
</dbReference>
<name>A0AAD9MN30_9ANNE</name>
<keyword evidence="21" id="KW-1185">Reference proteome</keyword>
<protein>
    <recommendedName>
        <fullName evidence="5 16">Diphosphomevalonate decarboxylase</fullName>
        <ecNumber evidence="4 16">4.1.1.33</ecNumber>
    </recommendedName>
</protein>
<dbReference type="GO" id="GO:0005524">
    <property type="term" value="F:ATP binding"/>
    <property type="evidence" value="ECO:0007669"/>
    <property type="project" value="UniProtKB-KW"/>
</dbReference>
<organism evidence="20 21">
    <name type="scientific">Paralvinella palmiformis</name>
    <dbReference type="NCBI Taxonomy" id="53620"/>
    <lineage>
        <taxon>Eukaryota</taxon>
        <taxon>Metazoa</taxon>
        <taxon>Spiralia</taxon>
        <taxon>Lophotrochozoa</taxon>
        <taxon>Annelida</taxon>
        <taxon>Polychaeta</taxon>
        <taxon>Sedentaria</taxon>
        <taxon>Canalipalpata</taxon>
        <taxon>Terebellida</taxon>
        <taxon>Terebelliformia</taxon>
        <taxon>Alvinellidae</taxon>
        <taxon>Paralvinella</taxon>
    </lineage>
</organism>
<evidence type="ECO:0000256" key="7">
    <source>
        <dbReference type="ARBA" id="ARBA00022741"/>
    </source>
</evidence>
<dbReference type="SUPFAM" id="SSF55060">
    <property type="entry name" value="GHMP Kinase, C-terminal domain"/>
    <property type="match status" value="1"/>
</dbReference>
<dbReference type="Gene3D" id="3.30.230.10">
    <property type="match status" value="1"/>
</dbReference>
<dbReference type="GO" id="GO:0019287">
    <property type="term" value="P:isopentenyl diphosphate biosynthetic process, mevalonate pathway"/>
    <property type="evidence" value="ECO:0007669"/>
    <property type="project" value="UniProtKB-UniRule"/>
</dbReference>
<reference evidence="20" key="1">
    <citation type="journal article" date="2023" name="Mol. Biol. Evol.">
        <title>Third-Generation Sequencing Reveals the Adaptive Role of the Epigenome in Three Deep-Sea Polychaetes.</title>
        <authorList>
            <person name="Perez M."/>
            <person name="Aroh O."/>
            <person name="Sun Y."/>
            <person name="Lan Y."/>
            <person name="Juniper S.K."/>
            <person name="Young C.R."/>
            <person name="Angers B."/>
            <person name="Qian P.Y."/>
        </authorList>
    </citation>
    <scope>NUCLEOTIDE SEQUENCE</scope>
    <source>
        <strain evidence="20">P08H-3</strain>
    </source>
</reference>
<dbReference type="InterPro" id="IPR020568">
    <property type="entry name" value="Ribosomal_Su5_D2-typ_SF"/>
</dbReference>
<dbReference type="Gene3D" id="3.30.70.890">
    <property type="entry name" value="GHMP kinase, C-terminal domain"/>
    <property type="match status" value="1"/>
</dbReference>
<evidence type="ECO:0000256" key="5">
    <source>
        <dbReference type="ARBA" id="ARBA00019335"/>
    </source>
</evidence>
<comment type="catalytic activity">
    <reaction evidence="15 16">
        <text>(R)-5-diphosphomevalonate + ATP = isopentenyl diphosphate + ADP + phosphate + CO2</text>
        <dbReference type="Rhea" id="RHEA:23732"/>
        <dbReference type="ChEBI" id="CHEBI:16526"/>
        <dbReference type="ChEBI" id="CHEBI:30616"/>
        <dbReference type="ChEBI" id="CHEBI:43474"/>
        <dbReference type="ChEBI" id="CHEBI:57557"/>
        <dbReference type="ChEBI" id="CHEBI:128769"/>
        <dbReference type="ChEBI" id="CHEBI:456216"/>
        <dbReference type="EC" id="4.1.1.33"/>
    </reaction>
</comment>
<keyword evidence="10 16" id="KW-0756">Sterol biosynthesis</keyword>
<dbReference type="InterPro" id="IPR014721">
    <property type="entry name" value="Ribsml_uS5_D2-typ_fold_subgr"/>
</dbReference>
<keyword evidence="14 16" id="KW-0456">Lyase</keyword>
<dbReference type="InterPro" id="IPR041431">
    <property type="entry name" value="Mvd1_C"/>
</dbReference>